<gene>
    <name evidence="1" type="ORF">BCPST_034</name>
</gene>
<proteinExistence type="predicted"/>
<keyword evidence="2" id="KW-1185">Reference proteome</keyword>
<sequence>MAKFEALIKEVKTTIKKEGRGDEAVEYPITTVTLVIDHVNTEVNHLVKGHHMVTIAED</sequence>
<dbReference type="Proteomes" id="UP000828328">
    <property type="component" value="Segment"/>
</dbReference>
<evidence type="ECO:0000313" key="1">
    <source>
        <dbReference type="EMBL" id="QQO38652.1"/>
    </source>
</evidence>
<protein>
    <submittedName>
        <fullName evidence="1">Uncharacterized protein</fullName>
    </submittedName>
</protein>
<accession>A0AAE7TQB5</accession>
<reference evidence="1" key="1">
    <citation type="submission" date="2020-12" db="EMBL/GenBank/DDBJ databases">
        <authorList>
            <person name="Youbin C."/>
            <person name="Kawngpyo K."/>
        </authorList>
    </citation>
    <scope>NUCLEOTIDE SEQUENCE</scope>
</reference>
<evidence type="ECO:0000313" key="2">
    <source>
        <dbReference type="Proteomes" id="UP000828328"/>
    </source>
</evidence>
<name>A0AAE7TQB5_9CAUD</name>
<dbReference type="EMBL" id="MW392802">
    <property type="protein sequence ID" value="QQO38652.1"/>
    <property type="molecule type" value="Genomic_DNA"/>
</dbReference>
<organism evidence="1 2">
    <name type="scientific">Bacillus phage BCPST</name>
    <dbReference type="NCBI Taxonomy" id="2801506"/>
    <lineage>
        <taxon>Viruses</taxon>
        <taxon>Duplodnaviria</taxon>
        <taxon>Heunggongvirae</taxon>
        <taxon>Uroviricota</taxon>
        <taxon>Caudoviricetes</taxon>
        <taxon>Sejongvirinae</taxon>
        <taxon>Yihwangvirus</taxon>
        <taxon>Yihwangvirus BCPST</taxon>
    </lineage>
</organism>